<name>A0AAV2RV23_MEGNR</name>
<evidence type="ECO:0000313" key="2">
    <source>
        <dbReference type="Proteomes" id="UP001497623"/>
    </source>
</evidence>
<proteinExistence type="predicted"/>
<sequence>MRRAPPCHSNRSSTIRCCHPHRRTSLGLVFLASVRQSSWTSSCSPYRRLWMNLLEMLVELSKYPQGQRAMALGLCHPDPWICNVEAMVVTDVCIGDVILTRCPASRHIQY</sequence>
<organism evidence="1 2">
    <name type="scientific">Meganyctiphanes norvegica</name>
    <name type="common">Northern krill</name>
    <name type="synonym">Thysanopoda norvegica</name>
    <dbReference type="NCBI Taxonomy" id="48144"/>
    <lineage>
        <taxon>Eukaryota</taxon>
        <taxon>Metazoa</taxon>
        <taxon>Ecdysozoa</taxon>
        <taxon>Arthropoda</taxon>
        <taxon>Crustacea</taxon>
        <taxon>Multicrustacea</taxon>
        <taxon>Malacostraca</taxon>
        <taxon>Eumalacostraca</taxon>
        <taxon>Eucarida</taxon>
        <taxon>Euphausiacea</taxon>
        <taxon>Euphausiidae</taxon>
        <taxon>Meganyctiphanes</taxon>
    </lineage>
</organism>
<accession>A0AAV2RV23</accession>
<comment type="caution">
    <text evidence="1">The sequence shown here is derived from an EMBL/GenBank/DDBJ whole genome shotgun (WGS) entry which is preliminary data.</text>
</comment>
<keyword evidence="2" id="KW-1185">Reference proteome</keyword>
<evidence type="ECO:0000313" key="1">
    <source>
        <dbReference type="EMBL" id="CAL4142069.1"/>
    </source>
</evidence>
<dbReference type="Proteomes" id="UP001497623">
    <property type="component" value="Unassembled WGS sequence"/>
</dbReference>
<protein>
    <submittedName>
        <fullName evidence="1">Uncharacterized protein</fullName>
    </submittedName>
</protein>
<dbReference type="AlphaFoldDB" id="A0AAV2RV23"/>
<reference evidence="1 2" key="1">
    <citation type="submission" date="2024-05" db="EMBL/GenBank/DDBJ databases">
        <authorList>
            <person name="Wallberg A."/>
        </authorList>
    </citation>
    <scope>NUCLEOTIDE SEQUENCE [LARGE SCALE GENOMIC DNA]</scope>
</reference>
<dbReference type="EMBL" id="CAXKWB010032913">
    <property type="protein sequence ID" value="CAL4142069.1"/>
    <property type="molecule type" value="Genomic_DNA"/>
</dbReference>
<gene>
    <name evidence="1" type="ORF">MNOR_LOCUS28992</name>
</gene>